<protein>
    <submittedName>
        <fullName evidence="3">UPF0134 protein MPN_524</fullName>
    </submittedName>
</protein>
<comment type="caution">
    <text evidence="3">The sequence shown here is derived from an EMBL/GenBank/DDBJ whole genome shotgun (WGS) entry which is preliminary data.</text>
</comment>
<sequence length="164" mass="18637">MSGHGRSEISTGLHTHNIMVILIGLGLVMSIRSRNLGLIICLDMADPLLLMGRGKKSGVIFENENGDTCKLVRAVRRSPEKVEPAMVEIMKILETAMGGIIQRIESMEERLRKLDILEERMDRMDTRMRNTEEKIDKMDVKMDHLEGRVGEVERCRQGSDCQEN</sequence>
<feature type="transmembrane region" description="Helical" evidence="2">
    <location>
        <begin position="12"/>
        <end position="31"/>
    </location>
</feature>
<keyword evidence="4" id="KW-1185">Reference proteome</keyword>
<keyword evidence="2" id="KW-0472">Membrane</keyword>
<evidence type="ECO:0000256" key="1">
    <source>
        <dbReference type="SAM" id="Coils"/>
    </source>
</evidence>
<keyword evidence="2" id="KW-0812">Transmembrane</keyword>
<keyword evidence="2" id="KW-1133">Transmembrane helix</keyword>
<evidence type="ECO:0000313" key="4">
    <source>
        <dbReference type="Proteomes" id="UP000762676"/>
    </source>
</evidence>
<evidence type="ECO:0000313" key="3">
    <source>
        <dbReference type="EMBL" id="GFR74178.1"/>
    </source>
</evidence>
<name>A0AAV4FN86_9GAST</name>
<gene>
    <name evidence="3" type="ORF">ElyMa_003884900</name>
</gene>
<dbReference type="EMBL" id="BMAT01007923">
    <property type="protein sequence ID" value="GFR74178.1"/>
    <property type="molecule type" value="Genomic_DNA"/>
</dbReference>
<dbReference type="Proteomes" id="UP000762676">
    <property type="component" value="Unassembled WGS sequence"/>
</dbReference>
<proteinExistence type="predicted"/>
<feature type="coiled-coil region" evidence="1">
    <location>
        <begin position="107"/>
        <end position="148"/>
    </location>
</feature>
<organism evidence="3 4">
    <name type="scientific">Elysia marginata</name>
    <dbReference type="NCBI Taxonomy" id="1093978"/>
    <lineage>
        <taxon>Eukaryota</taxon>
        <taxon>Metazoa</taxon>
        <taxon>Spiralia</taxon>
        <taxon>Lophotrochozoa</taxon>
        <taxon>Mollusca</taxon>
        <taxon>Gastropoda</taxon>
        <taxon>Heterobranchia</taxon>
        <taxon>Euthyneura</taxon>
        <taxon>Panpulmonata</taxon>
        <taxon>Sacoglossa</taxon>
        <taxon>Placobranchoidea</taxon>
        <taxon>Plakobranchidae</taxon>
        <taxon>Elysia</taxon>
    </lineage>
</organism>
<keyword evidence="1" id="KW-0175">Coiled coil</keyword>
<dbReference type="Gene3D" id="1.20.5.170">
    <property type="match status" value="1"/>
</dbReference>
<dbReference type="AlphaFoldDB" id="A0AAV4FN86"/>
<reference evidence="3 4" key="1">
    <citation type="journal article" date="2021" name="Elife">
        <title>Chloroplast acquisition without the gene transfer in kleptoplastic sea slugs, Plakobranchus ocellatus.</title>
        <authorList>
            <person name="Maeda T."/>
            <person name="Takahashi S."/>
            <person name="Yoshida T."/>
            <person name="Shimamura S."/>
            <person name="Takaki Y."/>
            <person name="Nagai Y."/>
            <person name="Toyoda A."/>
            <person name="Suzuki Y."/>
            <person name="Arimoto A."/>
            <person name="Ishii H."/>
            <person name="Satoh N."/>
            <person name="Nishiyama T."/>
            <person name="Hasebe M."/>
            <person name="Maruyama T."/>
            <person name="Minagawa J."/>
            <person name="Obokata J."/>
            <person name="Shigenobu S."/>
        </authorList>
    </citation>
    <scope>NUCLEOTIDE SEQUENCE [LARGE SCALE GENOMIC DNA]</scope>
</reference>
<dbReference type="SUPFAM" id="SSF57997">
    <property type="entry name" value="Tropomyosin"/>
    <property type="match status" value="1"/>
</dbReference>
<accession>A0AAV4FN86</accession>
<evidence type="ECO:0000256" key="2">
    <source>
        <dbReference type="SAM" id="Phobius"/>
    </source>
</evidence>